<organism evidence="1 2">
    <name type="scientific">Parvibaculum sedimenti</name>
    <dbReference type="NCBI Taxonomy" id="2608632"/>
    <lineage>
        <taxon>Bacteria</taxon>
        <taxon>Pseudomonadati</taxon>
        <taxon>Pseudomonadota</taxon>
        <taxon>Alphaproteobacteria</taxon>
        <taxon>Hyphomicrobiales</taxon>
        <taxon>Parvibaculaceae</taxon>
        <taxon>Parvibaculum</taxon>
    </lineage>
</organism>
<gene>
    <name evidence="1" type="ORF">F2P47_13220</name>
</gene>
<evidence type="ECO:0000313" key="1">
    <source>
        <dbReference type="EMBL" id="KAB7739176.1"/>
    </source>
</evidence>
<dbReference type="Pfam" id="PF05402">
    <property type="entry name" value="PqqD"/>
    <property type="match status" value="1"/>
</dbReference>
<sequence>MHFKAVYEVSTPDVVAEDFGGEVVVLNLGNGRYFSLLGVSADIWRDLARGHKPQDLIDYAVAARASLGEAVSVLVASMIAEGLIRPLSDSEDRASPTGAASAAAALLAGEDVPPMEAFDDMAELILADPIHDVDEDMGWPVKRDPAPTA</sequence>
<name>A0A6N6VEM1_9HYPH</name>
<comment type="caution">
    <text evidence="1">The sequence shown here is derived from an EMBL/GenBank/DDBJ whole genome shotgun (WGS) entry which is preliminary data.</text>
</comment>
<dbReference type="AlphaFoldDB" id="A0A6N6VEM1"/>
<dbReference type="InterPro" id="IPR008792">
    <property type="entry name" value="PQQD"/>
</dbReference>
<evidence type="ECO:0000313" key="2">
    <source>
        <dbReference type="Proteomes" id="UP000468901"/>
    </source>
</evidence>
<dbReference type="Proteomes" id="UP000468901">
    <property type="component" value="Unassembled WGS sequence"/>
</dbReference>
<proteinExistence type="predicted"/>
<evidence type="ECO:0008006" key="3">
    <source>
        <dbReference type="Google" id="ProtNLM"/>
    </source>
</evidence>
<dbReference type="RefSeq" id="WP_152216848.1">
    <property type="nucleotide sequence ID" value="NZ_JBAQYD010000159.1"/>
</dbReference>
<accession>A0A6N6VEM1</accession>
<keyword evidence="2" id="KW-1185">Reference proteome</keyword>
<dbReference type="EMBL" id="WESC01000012">
    <property type="protein sequence ID" value="KAB7739176.1"/>
    <property type="molecule type" value="Genomic_DNA"/>
</dbReference>
<protein>
    <recommendedName>
        <fullName evidence="3">PqqD family peptide modification chaperone</fullName>
    </recommendedName>
</protein>
<reference evidence="1 2" key="1">
    <citation type="submission" date="2019-09" db="EMBL/GenBank/DDBJ databases">
        <title>Parvibaculum sedimenti sp. nov., isolated from sediment.</title>
        <authorList>
            <person name="Wang Y."/>
        </authorList>
    </citation>
    <scope>NUCLEOTIDE SEQUENCE [LARGE SCALE GENOMIC DNA]</scope>
    <source>
        <strain evidence="1 2">HXT-9</strain>
    </source>
</reference>